<evidence type="ECO:0000256" key="9">
    <source>
        <dbReference type="PROSITE-ProRule" id="PRU01360"/>
    </source>
</evidence>
<feature type="domain" description="TonB-dependent receptor plug" evidence="14">
    <location>
        <begin position="84"/>
        <end position="188"/>
    </location>
</feature>
<evidence type="ECO:0000256" key="11">
    <source>
        <dbReference type="RuleBase" id="RU003357"/>
    </source>
</evidence>
<comment type="similarity">
    <text evidence="9 11">Belongs to the TonB-dependent receptor family.</text>
</comment>
<evidence type="ECO:0000256" key="6">
    <source>
        <dbReference type="ARBA" id="ARBA00023077"/>
    </source>
</evidence>
<comment type="subcellular location">
    <subcellularLocation>
        <location evidence="1 9">Cell outer membrane</location>
        <topology evidence="1 9">Multi-pass membrane protein</topology>
    </subcellularLocation>
</comment>
<dbReference type="GO" id="GO:0015344">
    <property type="term" value="F:siderophore uptake transmembrane transporter activity"/>
    <property type="evidence" value="ECO:0007669"/>
    <property type="project" value="TreeGrafter"/>
</dbReference>
<dbReference type="InterPro" id="IPR037066">
    <property type="entry name" value="Plug_dom_sf"/>
</dbReference>
<evidence type="ECO:0000256" key="2">
    <source>
        <dbReference type="ARBA" id="ARBA00022448"/>
    </source>
</evidence>
<organism evidence="15 16">
    <name type="scientific">Pseudomaricurvus hydrocarbonicus</name>
    <dbReference type="NCBI Taxonomy" id="1470433"/>
    <lineage>
        <taxon>Bacteria</taxon>
        <taxon>Pseudomonadati</taxon>
        <taxon>Pseudomonadota</taxon>
        <taxon>Gammaproteobacteria</taxon>
        <taxon>Cellvibrionales</taxon>
        <taxon>Cellvibrionaceae</taxon>
        <taxon>Pseudomaricurvus</taxon>
    </lineage>
</organism>
<keyword evidence="15" id="KW-0675">Receptor</keyword>
<dbReference type="RefSeq" id="WP_167190518.1">
    <property type="nucleotide sequence ID" value="NZ_JAAONZ010000018.1"/>
</dbReference>
<dbReference type="Gene3D" id="2.170.130.10">
    <property type="entry name" value="TonB-dependent receptor, plug domain"/>
    <property type="match status" value="1"/>
</dbReference>
<keyword evidence="3 9" id="KW-1134">Transmembrane beta strand</keyword>
<gene>
    <name evidence="15" type="ORF">G8770_18665</name>
</gene>
<feature type="domain" description="TonB-dependent receptor-like beta-barrel" evidence="13">
    <location>
        <begin position="369"/>
        <end position="692"/>
    </location>
</feature>
<dbReference type="EMBL" id="JAAONZ010000018">
    <property type="protein sequence ID" value="NHO67573.1"/>
    <property type="molecule type" value="Genomic_DNA"/>
</dbReference>
<dbReference type="PROSITE" id="PS01156">
    <property type="entry name" value="TONB_DEPENDENT_REC_2"/>
    <property type="match status" value="1"/>
</dbReference>
<evidence type="ECO:0000259" key="13">
    <source>
        <dbReference type="Pfam" id="PF00593"/>
    </source>
</evidence>
<evidence type="ECO:0000256" key="7">
    <source>
        <dbReference type="ARBA" id="ARBA00023136"/>
    </source>
</evidence>
<name>A0A9E5MNK5_9GAMM</name>
<dbReference type="InterPro" id="IPR000531">
    <property type="entry name" value="Beta-barrel_TonB"/>
</dbReference>
<proteinExistence type="inferred from homology"/>
<dbReference type="Pfam" id="PF00593">
    <property type="entry name" value="TonB_dep_Rec_b-barrel"/>
    <property type="match status" value="1"/>
</dbReference>
<evidence type="ECO:0000256" key="4">
    <source>
        <dbReference type="ARBA" id="ARBA00022692"/>
    </source>
</evidence>
<dbReference type="SUPFAM" id="SSF56935">
    <property type="entry name" value="Porins"/>
    <property type="match status" value="1"/>
</dbReference>
<feature type="short sequence motif" description="TonB C-terminal box" evidence="10">
    <location>
        <begin position="706"/>
        <end position="723"/>
    </location>
</feature>
<evidence type="ECO:0000256" key="10">
    <source>
        <dbReference type="PROSITE-ProRule" id="PRU10144"/>
    </source>
</evidence>
<dbReference type="InterPro" id="IPR010917">
    <property type="entry name" value="TonB_rcpt_CS"/>
</dbReference>
<evidence type="ECO:0000256" key="8">
    <source>
        <dbReference type="ARBA" id="ARBA00023237"/>
    </source>
</evidence>
<evidence type="ECO:0000256" key="5">
    <source>
        <dbReference type="ARBA" id="ARBA00022729"/>
    </source>
</evidence>
<dbReference type="InterPro" id="IPR012910">
    <property type="entry name" value="Plug_dom"/>
</dbReference>
<evidence type="ECO:0000259" key="14">
    <source>
        <dbReference type="Pfam" id="PF07715"/>
    </source>
</evidence>
<keyword evidence="6 11" id="KW-0798">TonB box</keyword>
<evidence type="ECO:0000256" key="12">
    <source>
        <dbReference type="SAM" id="MobiDB-lite"/>
    </source>
</evidence>
<keyword evidence="16" id="KW-1185">Reference proteome</keyword>
<evidence type="ECO:0000313" key="16">
    <source>
        <dbReference type="Proteomes" id="UP000787472"/>
    </source>
</evidence>
<protein>
    <submittedName>
        <fullName evidence="15">TonB-dependent receptor</fullName>
    </submittedName>
</protein>
<evidence type="ECO:0000256" key="3">
    <source>
        <dbReference type="ARBA" id="ARBA00022452"/>
    </source>
</evidence>
<reference evidence="15" key="1">
    <citation type="submission" date="2020-03" db="EMBL/GenBank/DDBJ databases">
        <authorList>
            <person name="Guo F."/>
        </authorList>
    </citation>
    <scope>NUCLEOTIDE SEQUENCE</scope>
    <source>
        <strain evidence="15">JCM 30134</strain>
    </source>
</reference>
<keyword evidence="8 9" id="KW-0998">Cell outer membrane</keyword>
<dbReference type="GO" id="GO:0044718">
    <property type="term" value="P:siderophore transmembrane transport"/>
    <property type="evidence" value="ECO:0007669"/>
    <property type="project" value="TreeGrafter"/>
</dbReference>
<keyword evidence="4 9" id="KW-0812">Transmembrane</keyword>
<dbReference type="PANTHER" id="PTHR30069:SF40">
    <property type="entry name" value="TONB-DEPENDENT RECEPTOR NMB0964-RELATED"/>
    <property type="match status" value="1"/>
</dbReference>
<comment type="caution">
    <text evidence="15">The sequence shown here is derived from an EMBL/GenBank/DDBJ whole genome shotgun (WGS) entry which is preliminary data.</text>
</comment>
<dbReference type="PANTHER" id="PTHR30069">
    <property type="entry name" value="TONB-DEPENDENT OUTER MEMBRANE RECEPTOR"/>
    <property type="match status" value="1"/>
</dbReference>
<sequence>MKHLMQNPRLRTEPSRAGSELSHAVNSHAESPVRNKPTTFRFAPLASVVMLANASLAFNAHALKPQHDLEEVIVSASPIHNQHSDNARPVSVLSGDELRRNAASTLADTLTGQVGVSAASFGPGVGNPIIRGQSANRVKVMQDNLDTLDASNTSADHANTTEPLLADQIEILRGPSTLRFGSGAIGGVVNVIDNRIPSTSPDTPITGAVETRYSSVNEQVASVARIDGGSDQFAWHADGLYRDSNNVKIPGLNNPSDPDEASDGYIANTHSRADAYSLGASWIGERGFIGLSVNQQHNLYGIPAGAHSHHEEEEEHHDEEEEHHDEAGASIRIDMQQTRYDLKGELKAPLPGFDKLLVRVAHNDYEHTELEGQEAGTRFNSDAWEGRAELVHSEVDGWQGAFGFQLTDRDYGAEGEEAFIPRMTHIHNAGIFWIEEKHWQHQWLEIGLRVEQQRVNPDASRVNSSSVRHNAGSASLGYHWSLNDIHQFSIALSRAERAPSMEELLSDGAHIATQTYDLGDRELDNETSNNLDLGYEWTPQNPGLLTDIKVNLFYNQIVDYIYQHNTGLEDPASELPIYQYQQQDANFHGIELETHLQLSDALSLRLFADSVRARFDAGGDVPRISPNRVGAELTVTQPGWYGSVQLIEAGRQTHTGSGEEPTDGYTRLNAQVSVPLEVGAAGSLLFVRADNLLDEDIRHATSFLRSVAPEAGRGLTAGVRFAF</sequence>
<feature type="region of interest" description="Disordered" evidence="12">
    <location>
        <begin position="1"/>
        <end position="33"/>
    </location>
</feature>
<evidence type="ECO:0000313" key="15">
    <source>
        <dbReference type="EMBL" id="NHO67573.1"/>
    </source>
</evidence>
<keyword evidence="2 9" id="KW-0813">Transport</keyword>
<dbReference type="AlphaFoldDB" id="A0A9E5MNK5"/>
<keyword evidence="7 9" id="KW-0472">Membrane</keyword>
<dbReference type="Pfam" id="PF07715">
    <property type="entry name" value="Plug"/>
    <property type="match status" value="1"/>
</dbReference>
<dbReference type="Gene3D" id="2.40.170.20">
    <property type="entry name" value="TonB-dependent receptor, beta-barrel domain"/>
    <property type="match status" value="1"/>
</dbReference>
<keyword evidence="5" id="KW-0732">Signal</keyword>
<dbReference type="GO" id="GO:0009279">
    <property type="term" value="C:cell outer membrane"/>
    <property type="evidence" value="ECO:0007669"/>
    <property type="project" value="UniProtKB-SubCell"/>
</dbReference>
<dbReference type="InterPro" id="IPR039426">
    <property type="entry name" value="TonB-dep_rcpt-like"/>
</dbReference>
<accession>A0A9E5MNK5</accession>
<dbReference type="PROSITE" id="PS52016">
    <property type="entry name" value="TONB_DEPENDENT_REC_3"/>
    <property type="match status" value="1"/>
</dbReference>
<evidence type="ECO:0000256" key="1">
    <source>
        <dbReference type="ARBA" id="ARBA00004571"/>
    </source>
</evidence>
<dbReference type="Proteomes" id="UP000787472">
    <property type="component" value="Unassembled WGS sequence"/>
</dbReference>
<dbReference type="InterPro" id="IPR036942">
    <property type="entry name" value="Beta-barrel_TonB_sf"/>
</dbReference>